<accession>A0A3B1AI41</accession>
<reference evidence="1" key="1">
    <citation type="submission" date="2018-06" db="EMBL/GenBank/DDBJ databases">
        <authorList>
            <person name="Zhirakovskaya E."/>
        </authorList>
    </citation>
    <scope>NUCLEOTIDE SEQUENCE</scope>
</reference>
<dbReference type="Pfam" id="PF11848">
    <property type="entry name" value="DUF3368"/>
    <property type="match status" value="1"/>
</dbReference>
<organism evidence="1">
    <name type="scientific">hydrothermal vent metagenome</name>
    <dbReference type="NCBI Taxonomy" id="652676"/>
    <lineage>
        <taxon>unclassified sequences</taxon>
        <taxon>metagenomes</taxon>
        <taxon>ecological metagenomes</taxon>
    </lineage>
</organism>
<sequence>MHRGKWVFDTVVLSNFLLSESLPPLEQRYKGKGLITSDVYGELATGFTSYPQLEQVDRLLDGGVFELTTLTQIELKIYRQLITHLGRGEASSIAVAVQRQGIMVSDDRAAKNQCMRMETPVTGTIGILKASVMEGALSCTDADTILRKMVEMGFYSPVMSISDIT</sequence>
<gene>
    <name evidence="1" type="ORF">MNBD_GAMMA26-1607</name>
</gene>
<protein>
    <submittedName>
        <fullName evidence="1">Uncharacterized protein</fullName>
    </submittedName>
</protein>
<evidence type="ECO:0000313" key="1">
    <source>
        <dbReference type="EMBL" id="VAX05546.1"/>
    </source>
</evidence>
<dbReference type="PANTHER" id="PTHR39550">
    <property type="entry name" value="SLL0658 PROTEIN"/>
    <property type="match status" value="1"/>
</dbReference>
<proteinExistence type="predicted"/>
<name>A0A3B1AI41_9ZZZZ</name>
<dbReference type="PANTHER" id="PTHR39550:SF1">
    <property type="entry name" value="SLL0658 PROTEIN"/>
    <property type="match status" value="1"/>
</dbReference>
<dbReference type="AlphaFoldDB" id="A0A3B1AI41"/>
<dbReference type="EMBL" id="UOFX01000006">
    <property type="protein sequence ID" value="VAX05546.1"/>
    <property type="molecule type" value="Genomic_DNA"/>
</dbReference>
<dbReference type="InterPro" id="IPR021799">
    <property type="entry name" value="PIN-like_prokaryotic"/>
</dbReference>